<sequence length="925" mass="97407">MGVFGRSVRAVAAGVAVLLSTSALVPVASATGAESPGQNRQMAQGGDWTVTPASGGFLITKRLGEPVRMRAALPLLAVDGVPVGVARQSRDGRTLTALSTDPAVLTAKSVELVWSSEVNEQTGRSTATTPGPDWSKAAQGKPLAVDPGSTGRYPVDLSEYNLGNEAILLSGIKHKSELLGKVYTPRGATGKRPLVVFLHGRHSVCYGKQTGPDPANPWPCPKGQQPIPSYRGYDAPAKALASHGYLVVSISANAINAYDAEVFDAGALARAQLVLAHLDLWNKWSTTGGGPFGKRYVGKVDLRRVGLMGHSRGGEGVVRAGLLNVERGRKYGIRAVLPLAPVDFARATLPGTAMSVILPYCDGDVSDLQGQHFYDDTRYSVTGDRAARSTVLVMGTNHNFFNTEWTPGQSVAPSWDDWGGENKTTPCGSKAAPRLKPVEQQAVGRAYIAGFFRLELGGESALLPLFDGSNSRAVSAGRAVVRVVSQAPATRRYDLARLDRALPAGSVTGKASVRLCAGLAFTQPRGLAAPPSACRATDDPAQFPHWTPAAFAAASPTTTVTNLSWTGTTGVMKIHLAPKLRDVRRFSALSFRAAPDASVRLKTDLTVRVRDGLGRVVDVPVSSVSDALAKLPGQNRGGLPKMMLRTVRIPLTSLAKLDLRDIRSVEFVTNKAATGSVFLSDVVFSKPWLSRPEPPSQPVVSVNEVTLKEGNTGTKSAGFTIKLSKASRVPVTVFAETAGYFTDVVGATARRVVFQPGVTSVKFAVPIRANTSDGEDQRFEVVLSNPTQAVVGDSFGAGKVLDDDPAPAVTIGPGVGTEGPQKMVSFPVRLSAPSDRGVVLMGELISGTAVLGKDFKSTEDDGSGAPEKEVYVYISEGTAKGEILVPITDDRVAEPTESFVLKVTGVDGGVLKLPAGYPGVIHDND</sequence>
<dbReference type="Proteomes" id="UP001589890">
    <property type="component" value="Unassembled WGS sequence"/>
</dbReference>
<gene>
    <name evidence="3" type="ORF">ACFFGN_33740</name>
</gene>
<evidence type="ECO:0000313" key="4">
    <source>
        <dbReference type="Proteomes" id="UP001589890"/>
    </source>
</evidence>
<dbReference type="Gene3D" id="3.40.50.1820">
    <property type="entry name" value="alpha/beta hydrolase"/>
    <property type="match status" value="1"/>
</dbReference>
<name>A0ABV6QYJ3_9ACTN</name>
<proteinExistence type="predicted"/>
<keyword evidence="4" id="KW-1185">Reference proteome</keyword>
<dbReference type="RefSeq" id="WP_380056527.1">
    <property type="nucleotide sequence ID" value="NZ_JBHLTC010000041.1"/>
</dbReference>
<dbReference type="InterPro" id="IPR038081">
    <property type="entry name" value="CalX-like_sf"/>
</dbReference>
<reference evidence="3 4" key="1">
    <citation type="submission" date="2024-09" db="EMBL/GenBank/DDBJ databases">
        <authorList>
            <person name="Sun Q."/>
            <person name="Mori K."/>
        </authorList>
    </citation>
    <scope>NUCLEOTIDE SEQUENCE [LARGE SCALE GENOMIC DNA]</scope>
    <source>
        <strain evidence="3 4">CGMCC 1.15906</strain>
    </source>
</reference>
<organism evidence="3 4">
    <name type="scientific">Kribbella deserti</name>
    <dbReference type="NCBI Taxonomy" id="1926257"/>
    <lineage>
        <taxon>Bacteria</taxon>
        <taxon>Bacillati</taxon>
        <taxon>Actinomycetota</taxon>
        <taxon>Actinomycetes</taxon>
        <taxon>Propionibacteriales</taxon>
        <taxon>Kribbellaceae</taxon>
        <taxon>Kribbella</taxon>
    </lineage>
</organism>
<feature type="chain" id="PRO_5047538467" description="Calx-beta domain-containing protein" evidence="2">
    <location>
        <begin position="31"/>
        <end position="925"/>
    </location>
</feature>
<dbReference type="EMBL" id="JBHLTC010000041">
    <property type="protein sequence ID" value="MFC0629076.1"/>
    <property type="molecule type" value="Genomic_DNA"/>
</dbReference>
<feature type="region of interest" description="Disordered" evidence="1">
    <location>
        <begin position="119"/>
        <end position="149"/>
    </location>
</feature>
<feature type="compositionally biased region" description="Polar residues" evidence="1">
    <location>
        <begin position="119"/>
        <end position="129"/>
    </location>
</feature>
<dbReference type="SUPFAM" id="SSF141072">
    <property type="entry name" value="CalX-like"/>
    <property type="match status" value="2"/>
</dbReference>
<dbReference type="SUPFAM" id="SSF53474">
    <property type="entry name" value="alpha/beta-Hydrolases"/>
    <property type="match status" value="1"/>
</dbReference>
<dbReference type="InterPro" id="IPR029058">
    <property type="entry name" value="AB_hydrolase_fold"/>
</dbReference>
<protein>
    <recommendedName>
        <fullName evidence="5">Calx-beta domain-containing protein</fullName>
    </recommendedName>
</protein>
<feature type="signal peptide" evidence="2">
    <location>
        <begin position="1"/>
        <end position="30"/>
    </location>
</feature>
<evidence type="ECO:0000256" key="1">
    <source>
        <dbReference type="SAM" id="MobiDB-lite"/>
    </source>
</evidence>
<comment type="caution">
    <text evidence="3">The sequence shown here is derived from an EMBL/GenBank/DDBJ whole genome shotgun (WGS) entry which is preliminary data.</text>
</comment>
<evidence type="ECO:0000313" key="3">
    <source>
        <dbReference type="EMBL" id="MFC0629076.1"/>
    </source>
</evidence>
<dbReference type="Gene3D" id="2.60.40.2030">
    <property type="match status" value="2"/>
</dbReference>
<accession>A0ABV6QYJ3</accession>
<evidence type="ECO:0000256" key="2">
    <source>
        <dbReference type="SAM" id="SignalP"/>
    </source>
</evidence>
<keyword evidence="2" id="KW-0732">Signal</keyword>
<evidence type="ECO:0008006" key="5">
    <source>
        <dbReference type="Google" id="ProtNLM"/>
    </source>
</evidence>